<dbReference type="InterPro" id="IPR009057">
    <property type="entry name" value="Homeodomain-like_sf"/>
</dbReference>
<feature type="domain" description="SANT" evidence="5">
    <location>
        <begin position="437"/>
        <end position="488"/>
    </location>
</feature>
<organism evidence="6 7">
    <name type="scientific">Iphiclides podalirius</name>
    <name type="common">scarce swallowtail</name>
    <dbReference type="NCBI Taxonomy" id="110791"/>
    <lineage>
        <taxon>Eukaryota</taxon>
        <taxon>Metazoa</taxon>
        <taxon>Ecdysozoa</taxon>
        <taxon>Arthropoda</taxon>
        <taxon>Hexapoda</taxon>
        <taxon>Insecta</taxon>
        <taxon>Pterygota</taxon>
        <taxon>Neoptera</taxon>
        <taxon>Endopterygota</taxon>
        <taxon>Lepidoptera</taxon>
        <taxon>Glossata</taxon>
        <taxon>Ditrysia</taxon>
        <taxon>Papilionoidea</taxon>
        <taxon>Papilionidae</taxon>
        <taxon>Papilioninae</taxon>
        <taxon>Iphiclides</taxon>
    </lineage>
</organism>
<keyword evidence="3" id="KW-0175">Coiled coil</keyword>
<evidence type="ECO:0000256" key="1">
    <source>
        <dbReference type="ARBA" id="ARBA00004123"/>
    </source>
</evidence>
<evidence type="ECO:0000313" key="6">
    <source>
        <dbReference type="EMBL" id="CAH2052695.1"/>
    </source>
</evidence>
<feature type="compositionally biased region" description="Pro residues" evidence="4">
    <location>
        <begin position="125"/>
        <end position="143"/>
    </location>
</feature>
<proteinExistence type="inferred from homology"/>
<comment type="similarity">
    <text evidence="2">Belongs to the N-CoR nuclear receptor corepressors family.</text>
</comment>
<dbReference type="PANTHER" id="PTHR13992:SF39">
    <property type="entry name" value="SMRTER, ISOFORM G"/>
    <property type="match status" value="1"/>
</dbReference>
<dbReference type="PROSITE" id="PS51293">
    <property type="entry name" value="SANT"/>
    <property type="match status" value="1"/>
</dbReference>
<evidence type="ECO:0000256" key="2">
    <source>
        <dbReference type="ARBA" id="ARBA00010097"/>
    </source>
</evidence>
<dbReference type="InterPro" id="IPR001005">
    <property type="entry name" value="SANT/Myb"/>
</dbReference>
<feature type="region of interest" description="Disordered" evidence="4">
    <location>
        <begin position="636"/>
        <end position="660"/>
    </location>
</feature>
<dbReference type="SUPFAM" id="SSF46689">
    <property type="entry name" value="Homeodomain-like"/>
    <property type="match status" value="1"/>
</dbReference>
<evidence type="ECO:0000259" key="5">
    <source>
        <dbReference type="PROSITE" id="PS51293"/>
    </source>
</evidence>
<reference evidence="6" key="1">
    <citation type="submission" date="2022-03" db="EMBL/GenBank/DDBJ databases">
        <authorList>
            <person name="Martin H S."/>
        </authorList>
    </citation>
    <scope>NUCLEOTIDE SEQUENCE</scope>
</reference>
<feature type="region of interest" description="Disordered" evidence="4">
    <location>
        <begin position="490"/>
        <end position="541"/>
    </location>
</feature>
<dbReference type="Pfam" id="PF15784">
    <property type="entry name" value="GPS2_interact"/>
    <property type="match status" value="1"/>
</dbReference>
<sequence length="840" mass="90971">MDSVDCVFPSLRLNAVSVRWPHAVHALSDNSDNHESAVVPGQPEHGHSGGALAYGGKPAAGVAAGVPQPRAPPATPYAQPYQPSQLRLHNPGYGSAALTYRDGGYGRGEYRGGGGRVSLLGGAYLPPPAPPAHHPPPADPPPFKKIRLSAERPAAHHPQLRVDTREPVYNIVEVLSPNPPSEPTLEDQSFRTTKDDLLQQISKVDREMALSETTLLKLKKKARELQQTATKPARQEEPEEAPPRHRSLAQCIYADNRKKAAAAHAMLAPLGPPVLYPLYNQPQDTELYHENIRKHRTFRKRLAEHIRRIKLETEKREDALAEAYSRRAAEWMRRVERIEQGQKRKAKDARNREFFEKVFPELRKQREERERFNRLGARVKSEAELEEIADGLHEQEHEDKKMRSLTVVPPLLREPRTPTLLTNMRCMDMETEHKELQTRNVWSRAERELFREKYLQHPKNFGQIASFLPRKSVKDCVRFYYLSKKAENYKQLLRKPRQRRSTRNPPRPAPEPEMPSGVLTRLQRSQGTSARSTDSKETCVEEMTAEQLNMIPVPPQPQPLQMDQLEQGMADGNVQGIHLADMQGDQLQLGTQQGPLGDPAMQGMQALQQMPMQNMQQCQAPSPPPMQLAQPIRLEANCTPPLPPSPPPASSAPPAPPSTICTATSTPAGVVTTVACTSAAASLSTVTITVTPVGGAGSPAPAAPAPAVAAAVSPAPDAPAPAEPPTAPSPAPAPATVVAPVPASTPTPLSGSATSVSVITTSSSSSASVTSSATPTSCVVTSSAASAPAPSVGGGSAPPTPQPAQPPTPTQPPPTPEPGEKGFSELDLVIMLALRGLKTR</sequence>
<dbReference type="InterPro" id="IPR017884">
    <property type="entry name" value="SANT_dom"/>
</dbReference>
<feature type="compositionally biased region" description="Pro residues" evidence="4">
    <location>
        <begin position="640"/>
        <end position="657"/>
    </location>
</feature>
<feature type="compositionally biased region" description="Pro residues" evidence="4">
    <location>
        <begin position="798"/>
        <end position="817"/>
    </location>
</feature>
<dbReference type="Proteomes" id="UP000837857">
    <property type="component" value="Chromosome 20"/>
</dbReference>
<feature type="region of interest" description="Disordered" evidence="4">
    <location>
        <begin position="784"/>
        <end position="824"/>
    </location>
</feature>
<evidence type="ECO:0000256" key="3">
    <source>
        <dbReference type="ARBA" id="ARBA00023054"/>
    </source>
</evidence>
<dbReference type="Gene3D" id="1.20.5.430">
    <property type="match status" value="1"/>
</dbReference>
<comment type="subcellular location">
    <subcellularLocation>
        <location evidence="1">Nucleus</location>
    </subcellularLocation>
</comment>
<name>A0ABN8IB89_9NEOP</name>
<feature type="compositionally biased region" description="Pro residues" evidence="4">
    <location>
        <begin position="716"/>
        <end position="733"/>
    </location>
</feature>
<dbReference type="PANTHER" id="PTHR13992">
    <property type="entry name" value="NUCLEAR RECEPTOR CO-REPRESSOR RELATED NCOR"/>
    <property type="match status" value="1"/>
</dbReference>
<accession>A0ABN8IB89</accession>
<dbReference type="Gene3D" id="1.10.10.60">
    <property type="entry name" value="Homeodomain-like"/>
    <property type="match status" value="1"/>
</dbReference>
<evidence type="ECO:0000256" key="4">
    <source>
        <dbReference type="SAM" id="MobiDB-lite"/>
    </source>
</evidence>
<feature type="compositionally biased region" description="Low complexity" evidence="4">
    <location>
        <begin position="734"/>
        <end position="754"/>
    </location>
</feature>
<feature type="non-terminal residue" evidence="6">
    <location>
        <position position="840"/>
    </location>
</feature>
<feature type="compositionally biased region" description="Basic residues" evidence="4">
    <location>
        <begin position="492"/>
        <end position="502"/>
    </location>
</feature>
<feature type="region of interest" description="Disordered" evidence="4">
    <location>
        <begin position="31"/>
        <end position="93"/>
    </location>
</feature>
<feature type="region of interest" description="Disordered" evidence="4">
    <location>
        <begin position="712"/>
        <end position="754"/>
    </location>
</feature>
<feature type="compositionally biased region" description="Low complexity" evidence="4">
    <location>
        <begin position="54"/>
        <end position="68"/>
    </location>
</feature>
<dbReference type="SMART" id="SM00717">
    <property type="entry name" value="SANT"/>
    <property type="match status" value="1"/>
</dbReference>
<protein>
    <recommendedName>
        <fullName evidence="5">SANT domain-containing protein</fullName>
    </recommendedName>
</protein>
<dbReference type="InterPro" id="IPR051571">
    <property type="entry name" value="N-CoR_corepressor"/>
</dbReference>
<gene>
    <name evidence="6" type="ORF">IPOD504_LOCUS8341</name>
</gene>
<evidence type="ECO:0000313" key="7">
    <source>
        <dbReference type="Proteomes" id="UP000837857"/>
    </source>
</evidence>
<dbReference type="InterPro" id="IPR031557">
    <property type="entry name" value="N-CoR_GPS2_interact"/>
</dbReference>
<keyword evidence="7" id="KW-1185">Reference proteome</keyword>
<feature type="compositionally biased region" description="Polar residues" evidence="4">
    <location>
        <begin position="522"/>
        <end position="532"/>
    </location>
</feature>
<feature type="region of interest" description="Disordered" evidence="4">
    <location>
        <begin position="121"/>
        <end position="145"/>
    </location>
</feature>
<feature type="region of interest" description="Disordered" evidence="4">
    <location>
        <begin position="223"/>
        <end position="245"/>
    </location>
</feature>
<dbReference type="Pfam" id="PF00249">
    <property type="entry name" value="Myb_DNA-binding"/>
    <property type="match status" value="1"/>
</dbReference>
<dbReference type="EMBL" id="OW152832">
    <property type="protein sequence ID" value="CAH2052695.1"/>
    <property type="molecule type" value="Genomic_DNA"/>
</dbReference>